<accession>A0ABW6NAU5</accession>
<dbReference type="Pfam" id="PF12079">
    <property type="entry name" value="DUF3558"/>
    <property type="match status" value="1"/>
</dbReference>
<organism evidence="2 3">
    <name type="scientific">Nocardia africana</name>
    <dbReference type="NCBI Taxonomy" id="134964"/>
    <lineage>
        <taxon>Bacteria</taxon>
        <taxon>Bacillati</taxon>
        <taxon>Actinomycetota</taxon>
        <taxon>Actinomycetes</taxon>
        <taxon>Mycobacteriales</taxon>
        <taxon>Nocardiaceae</taxon>
        <taxon>Nocardia</taxon>
    </lineage>
</organism>
<evidence type="ECO:0000313" key="3">
    <source>
        <dbReference type="Proteomes" id="UP001601521"/>
    </source>
</evidence>
<dbReference type="EMBL" id="JBIALX010000001">
    <property type="protein sequence ID" value="MFF0451732.1"/>
    <property type="molecule type" value="Genomic_DNA"/>
</dbReference>
<dbReference type="InterPro" id="IPR024520">
    <property type="entry name" value="DUF3558"/>
</dbReference>
<protein>
    <submittedName>
        <fullName evidence="2">DUF3558 family protein</fullName>
    </submittedName>
</protein>
<feature type="signal peptide" evidence="1">
    <location>
        <begin position="1"/>
        <end position="24"/>
    </location>
</feature>
<dbReference type="Proteomes" id="UP001601521">
    <property type="component" value="Unassembled WGS sequence"/>
</dbReference>
<name>A0ABW6NAU5_9NOCA</name>
<gene>
    <name evidence="2" type="ORF">ACFYTH_00015</name>
</gene>
<keyword evidence="1" id="KW-0732">Signal</keyword>
<evidence type="ECO:0000256" key="1">
    <source>
        <dbReference type="SAM" id="SignalP"/>
    </source>
</evidence>
<reference evidence="2 3" key="1">
    <citation type="submission" date="2024-10" db="EMBL/GenBank/DDBJ databases">
        <title>The Natural Products Discovery Center: Release of the First 8490 Sequenced Strains for Exploring Actinobacteria Biosynthetic Diversity.</title>
        <authorList>
            <person name="Kalkreuter E."/>
            <person name="Kautsar S.A."/>
            <person name="Yang D."/>
            <person name="Bader C.D."/>
            <person name="Teijaro C.N."/>
            <person name="Fluegel L."/>
            <person name="Davis C.M."/>
            <person name="Simpson J.R."/>
            <person name="Lauterbach L."/>
            <person name="Steele A.D."/>
            <person name="Gui C."/>
            <person name="Meng S."/>
            <person name="Li G."/>
            <person name="Viehrig K."/>
            <person name="Ye F."/>
            <person name="Su P."/>
            <person name="Kiefer A.F."/>
            <person name="Nichols A."/>
            <person name="Cepeda A.J."/>
            <person name="Yan W."/>
            <person name="Fan B."/>
            <person name="Jiang Y."/>
            <person name="Adhikari A."/>
            <person name="Zheng C.-J."/>
            <person name="Schuster L."/>
            <person name="Cowan T.M."/>
            <person name="Smanski M.J."/>
            <person name="Chevrette M.G."/>
            <person name="De Carvalho L.P.S."/>
            <person name="Shen B."/>
        </authorList>
    </citation>
    <scope>NUCLEOTIDE SEQUENCE [LARGE SCALE GENOMIC DNA]</scope>
    <source>
        <strain evidence="2 3">NPDC004550</strain>
    </source>
</reference>
<proteinExistence type="predicted"/>
<keyword evidence="3" id="KW-1185">Reference proteome</keyword>
<sequence length="184" mass="19454">MRWSIHICHRLAVFVAALGLLASAGCGREVGHGATPPPLPPQLPSKFDPCKDIPADVLASLNLDPEGRVIPARTGGALEQYKGCDYRLQAAAAAALGPDVFIQITNMTMDYFANNYAPERQFTKMKISGREVATAAAADPSSCTLLIALQDGGVQVGPNAIERDPCRNLVEVAAAIIPHIPQDA</sequence>
<feature type="chain" id="PRO_5046520009" evidence="1">
    <location>
        <begin position="25"/>
        <end position="184"/>
    </location>
</feature>
<dbReference type="RefSeq" id="WP_387247665.1">
    <property type="nucleotide sequence ID" value="NZ_JBIALX010000001.1"/>
</dbReference>
<dbReference type="PROSITE" id="PS51257">
    <property type="entry name" value="PROKAR_LIPOPROTEIN"/>
    <property type="match status" value="1"/>
</dbReference>
<evidence type="ECO:0000313" key="2">
    <source>
        <dbReference type="EMBL" id="MFF0451732.1"/>
    </source>
</evidence>
<comment type="caution">
    <text evidence="2">The sequence shown here is derived from an EMBL/GenBank/DDBJ whole genome shotgun (WGS) entry which is preliminary data.</text>
</comment>